<dbReference type="Pfam" id="PF10604">
    <property type="entry name" value="Polyketide_cyc2"/>
    <property type="match status" value="1"/>
</dbReference>
<dbReference type="SUPFAM" id="SSF55961">
    <property type="entry name" value="Bet v1-like"/>
    <property type="match status" value="1"/>
</dbReference>
<sequence>MGIRLEVSRVVDAPIERVWKIVSDVDNEHKYWHGTKSINNISREGNRITREVTIAFRNSICREEVSIEPELKKIDINILDGPMVGHKIVTLTDLNGKTRIDVLWDIRLKGMLSMFSSMVKGHIEEGTRDALERISNDACSNAG</sequence>
<accession>A0A2K5ARI7</accession>
<dbReference type="EMBL" id="LT981265">
    <property type="protein sequence ID" value="SPC34258.1"/>
    <property type="molecule type" value="Genomic_DNA"/>
</dbReference>
<evidence type="ECO:0000313" key="1">
    <source>
        <dbReference type="EMBL" id="SPC34258.1"/>
    </source>
</evidence>
<evidence type="ECO:0000313" key="2">
    <source>
        <dbReference type="Proteomes" id="UP000236248"/>
    </source>
</evidence>
<name>A0A2K5ARI7_9ARCH</name>
<dbReference type="GeneID" id="41595103"/>
<dbReference type="InterPro" id="IPR023393">
    <property type="entry name" value="START-like_dom_sf"/>
</dbReference>
<proteinExistence type="predicted"/>
<evidence type="ECO:0008006" key="3">
    <source>
        <dbReference type="Google" id="ProtNLM"/>
    </source>
</evidence>
<dbReference type="RefSeq" id="WP_103287047.1">
    <property type="nucleotide sequence ID" value="NZ_LT981265.1"/>
</dbReference>
<dbReference type="InterPro" id="IPR019587">
    <property type="entry name" value="Polyketide_cyclase/dehydratase"/>
</dbReference>
<gene>
    <name evidence="1" type="ORF">NCAV_1081</name>
</gene>
<dbReference type="Gene3D" id="3.30.530.20">
    <property type="match status" value="1"/>
</dbReference>
<organism evidence="1 2">
    <name type="scientific">Candidatus Nitrosocaldus cavascurensis</name>
    <dbReference type="NCBI Taxonomy" id="2058097"/>
    <lineage>
        <taxon>Archaea</taxon>
        <taxon>Nitrososphaerota</taxon>
        <taxon>Nitrososphaeria</taxon>
        <taxon>Candidatus Nitrosocaldales</taxon>
        <taxon>Candidatus Nitrosocaldaceae</taxon>
        <taxon>Candidatus Nitrosocaldus</taxon>
    </lineage>
</organism>
<dbReference type="KEGG" id="ncv:NCAV_1081"/>
<keyword evidence="2" id="KW-1185">Reference proteome</keyword>
<dbReference type="AlphaFoldDB" id="A0A2K5ARI7"/>
<dbReference type="Proteomes" id="UP000236248">
    <property type="component" value="Chromosome NCAV"/>
</dbReference>
<reference evidence="2" key="1">
    <citation type="submission" date="2018-01" db="EMBL/GenBank/DDBJ databases">
        <authorList>
            <person name="Kerou L M."/>
        </authorList>
    </citation>
    <scope>NUCLEOTIDE SEQUENCE [LARGE SCALE GENOMIC DNA]</scope>
    <source>
        <strain evidence="2">SCU2</strain>
    </source>
</reference>
<protein>
    <recommendedName>
        <fullName evidence="3">SRPBCC family protein</fullName>
    </recommendedName>
</protein>